<feature type="domain" description="ABC transporter" evidence="9">
    <location>
        <begin position="6"/>
        <end position="237"/>
    </location>
</feature>
<dbReference type="InterPro" id="IPR027417">
    <property type="entry name" value="P-loop_NTPase"/>
</dbReference>
<dbReference type="GO" id="GO:0015417">
    <property type="term" value="F:ABC-type polyamine transporter activity"/>
    <property type="evidence" value="ECO:0007669"/>
    <property type="project" value="UniProtKB-EC"/>
</dbReference>
<dbReference type="PROSITE" id="PS00211">
    <property type="entry name" value="ABC_TRANSPORTER_1"/>
    <property type="match status" value="1"/>
</dbReference>
<dbReference type="PANTHER" id="PTHR42781">
    <property type="entry name" value="SPERMIDINE/PUTRESCINE IMPORT ATP-BINDING PROTEIN POTA"/>
    <property type="match status" value="1"/>
</dbReference>
<dbReference type="Pfam" id="PF08402">
    <property type="entry name" value="TOBE_2"/>
    <property type="match status" value="1"/>
</dbReference>
<dbReference type="GO" id="GO:0016887">
    <property type="term" value="F:ATP hydrolysis activity"/>
    <property type="evidence" value="ECO:0007669"/>
    <property type="project" value="InterPro"/>
</dbReference>
<evidence type="ECO:0000256" key="8">
    <source>
        <dbReference type="RuleBase" id="RU364083"/>
    </source>
</evidence>
<dbReference type="GO" id="GO:0043190">
    <property type="term" value="C:ATP-binding cassette (ABC) transporter complex"/>
    <property type="evidence" value="ECO:0007669"/>
    <property type="project" value="InterPro"/>
</dbReference>
<dbReference type="FunFam" id="3.40.50.300:FF:000042">
    <property type="entry name" value="Maltose/maltodextrin ABC transporter, ATP-binding protein"/>
    <property type="match status" value="1"/>
</dbReference>
<keyword evidence="6 8" id="KW-1278">Translocase</keyword>
<dbReference type="PANTHER" id="PTHR42781:SF4">
    <property type="entry name" value="SPERMIDINE_PUTRESCINE IMPORT ATP-BINDING PROTEIN POTA"/>
    <property type="match status" value="1"/>
</dbReference>
<evidence type="ECO:0000256" key="6">
    <source>
        <dbReference type="ARBA" id="ARBA00022967"/>
    </source>
</evidence>
<gene>
    <name evidence="8" type="primary">potA</name>
    <name evidence="10" type="ORF">CEJ86_15475</name>
</gene>
<evidence type="ECO:0000256" key="4">
    <source>
        <dbReference type="ARBA" id="ARBA00022741"/>
    </source>
</evidence>
<dbReference type="InterPro" id="IPR003593">
    <property type="entry name" value="AAA+_ATPase"/>
</dbReference>
<dbReference type="RefSeq" id="WP_100672388.1">
    <property type="nucleotide sequence ID" value="NZ_NJGD01000006.1"/>
</dbReference>
<dbReference type="EC" id="7.6.2.11" evidence="8"/>
<dbReference type="EMBL" id="NJGD01000006">
    <property type="protein sequence ID" value="PJR14454.1"/>
    <property type="molecule type" value="Genomic_DNA"/>
</dbReference>
<dbReference type="SMART" id="SM00382">
    <property type="entry name" value="AAA"/>
    <property type="match status" value="1"/>
</dbReference>
<dbReference type="SUPFAM" id="SSF52540">
    <property type="entry name" value="P-loop containing nucleoside triphosphate hydrolases"/>
    <property type="match status" value="1"/>
</dbReference>
<evidence type="ECO:0000256" key="2">
    <source>
        <dbReference type="ARBA" id="ARBA00022448"/>
    </source>
</evidence>
<dbReference type="NCBIfam" id="TIGR01187">
    <property type="entry name" value="potA"/>
    <property type="match status" value="1"/>
</dbReference>
<evidence type="ECO:0000256" key="7">
    <source>
        <dbReference type="ARBA" id="ARBA00023136"/>
    </source>
</evidence>
<comment type="subcellular location">
    <subcellularLocation>
        <location evidence="1">Cell inner membrane</location>
        <topology evidence="1">Peripheral membrane protein</topology>
    </subcellularLocation>
</comment>
<dbReference type="AlphaFoldDB" id="A0A2J0Z1U3"/>
<dbReference type="Gene3D" id="3.40.50.300">
    <property type="entry name" value="P-loop containing nucleotide triphosphate hydrolases"/>
    <property type="match status" value="1"/>
</dbReference>
<proteinExistence type="inferred from homology"/>
<evidence type="ECO:0000259" key="9">
    <source>
        <dbReference type="PROSITE" id="PS50893"/>
    </source>
</evidence>
<comment type="similarity">
    <text evidence="8">Belongs to the ABC transporter superfamily. Spermidine/putrescine importer (TC 3.A.1.11.1) family.</text>
</comment>
<sequence length="349" mass="38764">MNARSLTLRNITKSYDGRHMAADDVSLDIKAGEFVSFLGPSGSGKTTTLMMIAGFQRPTSGEIRLGERAIDNLPPHKRNIGMVFQNYALFPHMTVADNVGFPLRMRGVAKQDKERRSREALAKVGLQGFEKRVPSELSGGQQQRVALARALVFEPDIILLDEPLGALDKALREHMQVELKRIHKDLGVTMVYVTHDQSEAMTMSDRIAVFNQGRIEQVGTPNEIYRAPKTRFVASFIGDSNLIEGSSLGDGRFDTPVGIVEARSRQAERNRRADLLLRPEMIRIAETSQGGRQPLKIDSTINYGDNLLVIGKLGTQPIRMRVPGADARRIEGISECHVTWRAEDVHVIA</sequence>
<evidence type="ECO:0000256" key="1">
    <source>
        <dbReference type="ARBA" id="ARBA00004417"/>
    </source>
</evidence>
<protein>
    <recommendedName>
        <fullName evidence="8">Spermidine/putrescine import ATP-binding protein PotA</fullName>
        <ecNumber evidence="8">7.6.2.11</ecNumber>
    </recommendedName>
</protein>
<comment type="function">
    <text evidence="8">Part of the ABC transporter complex PotABCD involved in spermidine/putrescine import. Responsible for energy coupling to the transport system.</text>
</comment>
<dbReference type="InterPro" id="IPR005893">
    <property type="entry name" value="PotA-like"/>
</dbReference>
<dbReference type="Gene3D" id="2.40.50.100">
    <property type="match status" value="1"/>
</dbReference>
<dbReference type="PROSITE" id="PS50893">
    <property type="entry name" value="ABC_TRANSPORTER_2"/>
    <property type="match status" value="1"/>
</dbReference>
<evidence type="ECO:0000256" key="3">
    <source>
        <dbReference type="ARBA" id="ARBA00022475"/>
    </source>
</evidence>
<dbReference type="InterPro" id="IPR050093">
    <property type="entry name" value="ABC_SmlMolc_Importer"/>
</dbReference>
<dbReference type="Pfam" id="PF00005">
    <property type="entry name" value="ABC_tran"/>
    <property type="match status" value="1"/>
</dbReference>
<reference evidence="10 11" key="1">
    <citation type="submission" date="2017-06" db="EMBL/GenBank/DDBJ databases">
        <title>Ensifer strains isolated from leguminous trees and herbs display diverse denitrification phenotypes with some acting as strong N2O sinks.</title>
        <authorList>
            <person name="Woliy K."/>
            <person name="Mania D."/>
            <person name="Bakken L.R."/>
            <person name="Frostegard A."/>
        </authorList>
    </citation>
    <scope>NUCLEOTIDE SEQUENCE [LARGE SCALE GENOMIC DNA]</scope>
    <source>
        <strain evidence="10 11">AC50a</strain>
    </source>
</reference>
<dbReference type="InterPro" id="IPR008995">
    <property type="entry name" value="Mo/tungstate-bd_C_term_dom"/>
</dbReference>
<dbReference type="InterPro" id="IPR017871">
    <property type="entry name" value="ABC_transporter-like_CS"/>
</dbReference>
<keyword evidence="4 8" id="KW-0547">Nucleotide-binding</keyword>
<keyword evidence="7 8" id="KW-0472">Membrane</keyword>
<keyword evidence="5 8" id="KW-0067">ATP-binding</keyword>
<dbReference type="GO" id="GO:0005524">
    <property type="term" value="F:ATP binding"/>
    <property type="evidence" value="ECO:0007669"/>
    <property type="project" value="UniProtKB-KW"/>
</dbReference>
<accession>A0A2J0Z1U3</accession>
<dbReference type="SUPFAM" id="SSF50331">
    <property type="entry name" value="MOP-like"/>
    <property type="match status" value="1"/>
</dbReference>
<keyword evidence="2 8" id="KW-0813">Transport</keyword>
<dbReference type="InterPro" id="IPR003439">
    <property type="entry name" value="ABC_transporter-like_ATP-bd"/>
</dbReference>
<dbReference type="InterPro" id="IPR013611">
    <property type="entry name" value="Transp-assoc_OB_typ2"/>
</dbReference>
<comment type="catalytic activity">
    <reaction evidence="8">
        <text>ATP + H2O + polyamine-[polyamine-binding protein]Side 1 = ADP + phosphate + polyamineSide 2 + [polyamine-binding protein]Side 1.</text>
        <dbReference type="EC" id="7.6.2.11"/>
    </reaction>
</comment>
<evidence type="ECO:0000313" key="11">
    <source>
        <dbReference type="Proteomes" id="UP000231987"/>
    </source>
</evidence>
<evidence type="ECO:0000313" key="10">
    <source>
        <dbReference type="EMBL" id="PJR14454.1"/>
    </source>
</evidence>
<comment type="caution">
    <text evidence="10">The sequence shown here is derived from an EMBL/GenBank/DDBJ whole genome shotgun (WGS) entry which is preliminary data.</text>
</comment>
<comment type="subunit">
    <text evidence="8">The complex is composed of two ATP-binding proteins (PotA), two transmembrane proteins (PotB and PotC) and a solute-binding protein (PotD).</text>
</comment>
<keyword evidence="3 8" id="KW-1003">Cell membrane</keyword>
<evidence type="ECO:0000256" key="5">
    <source>
        <dbReference type="ARBA" id="ARBA00022840"/>
    </source>
</evidence>
<organism evidence="10 11">
    <name type="scientific">Rhizobium meliloti</name>
    <name type="common">Ensifer meliloti</name>
    <name type="synonym">Sinorhizobium meliloti</name>
    <dbReference type="NCBI Taxonomy" id="382"/>
    <lineage>
        <taxon>Bacteria</taxon>
        <taxon>Pseudomonadati</taxon>
        <taxon>Pseudomonadota</taxon>
        <taxon>Alphaproteobacteria</taxon>
        <taxon>Hyphomicrobiales</taxon>
        <taxon>Rhizobiaceae</taxon>
        <taxon>Sinorhizobium/Ensifer group</taxon>
        <taxon>Sinorhizobium</taxon>
    </lineage>
</organism>
<name>A0A2J0Z1U3_RHIML</name>
<dbReference type="Proteomes" id="UP000231987">
    <property type="component" value="Unassembled WGS sequence"/>
</dbReference>